<dbReference type="AlphaFoldDB" id="A0A5C6TU67"/>
<dbReference type="InterPro" id="IPR037401">
    <property type="entry name" value="SnoaL-like"/>
</dbReference>
<evidence type="ECO:0000313" key="2">
    <source>
        <dbReference type="EMBL" id="TXC63425.1"/>
    </source>
</evidence>
<dbReference type="Gene3D" id="3.10.450.50">
    <property type="match status" value="1"/>
</dbReference>
<feature type="domain" description="SnoaL-like" evidence="1">
    <location>
        <begin position="11"/>
        <end position="129"/>
    </location>
</feature>
<dbReference type="EMBL" id="VOQQ01000001">
    <property type="protein sequence ID" value="TXC63425.1"/>
    <property type="molecule type" value="Genomic_DNA"/>
</dbReference>
<sequence>MTTELHRELTEFLDAYFDAWNVYDQARMRALWDTDEADVLYLAEECEPHIGWSAIESYWGVDRTKAERLLTWRDLHAVQAGTDVAIAFFHCNWSTYLPGNRLYPKPFGGPVRISMVLRRKADGWKAIHYIEAPLASLVQVRKAHEDAVDPRLHERLAAKGITY</sequence>
<dbReference type="Proteomes" id="UP000321249">
    <property type="component" value="Unassembled WGS sequence"/>
</dbReference>
<dbReference type="SUPFAM" id="SSF54427">
    <property type="entry name" value="NTF2-like"/>
    <property type="match status" value="1"/>
</dbReference>
<organism evidence="2 3">
    <name type="scientific">Allosphingosinicella ginsenosidimutans</name>
    <dbReference type="NCBI Taxonomy" id="1176539"/>
    <lineage>
        <taxon>Bacteria</taxon>
        <taxon>Pseudomonadati</taxon>
        <taxon>Pseudomonadota</taxon>
        <taxon>Alphaproteobacteria</taxon>
        <taxon>Sphingomonadales</taxon>
        <taxon>Sphingomonadaceae</taxon>
        <taxon>Allosphingosinicella</taxon>
    </lineage>
</organism>
<proteinExistence type="predicted"/>
<dbReference type="RefSeq" id="WP_147042835.1">
    <property type="nucleotide sequence ID" value="NZ_BAABIR010000003.1"/>
</dbReference>
<evidence type="ECO:0000259" key="1">
    <source>
        <dbReference type="Pfam" id="PF13474"/>
    </source>
</evidence>
<evidence type="ECO:0000313" key="3">
    <source>
        <dbReference type="Proteomes" id="UP000321249"/>
    </source>
</evidence>
<keyword evidence="3" id="KW-1185">Reference proteome</keyword>
<gene>
    <name evidence="2" type="ORF">FRZ32_06995</name>
</gene>
<dbReference type="OrthoDB" id="1551077at2"/>
<name>A0A5C6TU67_9SPHN</name>
<protein>
    <submittedName>
        <fullName evidence="2">Nuclear transport factor 2 family protein</fullName>
    </submittedName>
</protein>
<comment type="caution">
    <text evidence="2">The sequence shown here is derived from an EMBL/GenBank/DDBJ whole genome shotgun (WGS) entry which is preliminary data.</text>
</comment>
<dbReference type="InterPro" id="IPR032710">
    <property type="entry name" value="NTF2-like_dom_sf"/>
</dbReference>
<reference evidence="2 3" key="1">
    <citation type="journal article" date="2015" name="J. Microbiol.">
        <title>Sphingosinicella ginsenosidimutans sp. nov., with ginsenoside converting activity.</title>
        <authorList>
            <person name="Kim J.K."/>
            <person name="Kang M.S."/>
            <person name="Park S.C."/>
            <person name="Kim K.M."/>
            <person name="Choi K."/>
            <person name="Yoon M.H."/>
            <person name="Im W.T."/>
        </authorList>
    </citation>
    <scope>NUCLEOTIDE SEQUENCE [LARGE SCALE GENOMIC DNA]</scope>
    <source>
        <strain evidence="2 3">BS-11</strain>
    </source>
</reference>
<accession>A0A5C6TU67</accession>
<dbReference type="Pfam" id="PF13474">
    <property type="entry name" value="SnoaL_3"/>
    <property type="match status" value="1"/>
</dbReference>